<reference evidence="1 2" key="1">
    <citation type="submission" date="2017-11" db="EMBL/GenBank/DDBJ databases">
        <title>Escherichia coli CV839-15 Genome sequencing and assembly.</title>
        <authorList>
            <person name="Li Z."/>
            <person name="Song N."/>
            <person name="Li W."/>
            <person name="Philip H.R."/>
            <person name="Bu Z."/>
            <person name="Siguo L."/>
        </authorList>
    </citation>
    <scope>NUCLEOTIDE SEQUENCE [LARGE SCALE GENOMIC DNA]</scope>
    <source>
        <strain evidence="1 2">CV839-15</strain>
        <plasmid evidence="2">Plasmid pcv839-15-p2</plasmid>
    </source>
</reference>
<evidence type="ECO:0000313" key="2">
    <source>
        <dbReference type="Proteomes" id="UP000236551"/>
    </source>
</evidence>
<organism evidence="1 2">
    <name type="scientific">Escherichia coli</name>
    <dbReference type="NCBI Taxonomy" id="562"/>
    <lineage>
        <taxon>Bacteria</taxon>
        <taxon>Pseudomonadati</taxon>
        <taxon>Pseudomonadota</taxon>
        <taxon>Gammaproteobacteria</taxon>
        <taxon>Enterobacterales</taxon>
        <taxon>Enterobacteriaceae</taxon>
        <taxon>Escherichia</taxon>
    </lineage>
</organism>
<gene>
    <name evidence="1" type="ORF">CV83915_2p0277</name>
</gene>
<geneLocation type="plasmid" evidence="2">
    <name>pcv839-15-p2</name>
</geneLocation>
<proteinExistence type="predicted"/>
<name>A0A2H4TL53_ECOLX</name>
<sequence length="303" mass="34834">MMQSEHTAPCPTTSLSLPALLWDTRPEISESELAALDTLVDHFQQGGKNWSPDIQKRLSRLLLPLRDTLTKMHAAKAPYNSSIHDIVLEMQRIRKTYWAWTQEEWLEVICNSEGEFRRRFGARGNCRQYVIALAWLLCGFERLEHCGIFYQYRLCLKVFGRQSTDFAVSQLDNMMQVLGYVPRDSRNNGIRNAMCMAMLLQRDAQLDHITVTTLQQIAATCPDSLREASATLSRILAASGTIEEGFDYRITQRRRPPREYNATADVPTKWLVWCKRWRATSVLRPSSILSGWYVLLKCGQLVS</sequence>
<dbReference type="Proteomes" id="UP000236551">
    <property type="component" value="Plasmid pCV839-15-p2"/>
</dbReference>
<protein>
    <submittedName>
        <fullName evidence="1">Uncharacterized protein</fullName>
    </submittedName>
</protein>
<dbReference type="EMBL" id="CP024976">
    <property type="protein sequence ID" value="ATZ30280.1"/>
    <property type="molecule type" value="Genomic_DNA"/>
</dbReference>
<dbReference type="RefSeq" id="WP_063079322.1">
    <property type="nucleotide sequence ID" value="NZ_CP195983.1"/>
</dbReference>
<keyword evidence="1" id="KW-0614">Plasmid</keyword>
<accession>A0A2H4TL53</accession>
<evidence type="ECO:0000313" key="1">
    <source>
        <dbReference type="EMBL" id="ATZ30280.1"/>
    </source>
</evidence>
<dbReference type="AlphaFoldDB" id="A0A2H4TL53"/>